<dbReference type="EMBL" id="NCVQ01000006">
    <property type="protein sequence ID" value="PWZ20970.1"/>
    <property type="molecule type" value="Genomic_DNA"/>
</dbReference>
<protein>
    <submittedName>
        <fullName evidence="1">Uncharacterized protein</fullName>
    </submittedName>
</protein>
<proteinExistence type="predicted"/>
<evidence type="ECO:0000313" key="1">
    <source>
        <dbReference type="EMBL" id="PWZ20970.1"/>
    </source>
</evidence>
<dbReference type="Proteomes" id="UP000251960">
    <property type="component" value="Chromosome 5"/>
</dbReference>
<reference evidence="1" key="1">
    <citation type="journal article" date="2018" name="Nat. Genet.">
        <title>Extensive intraspecific gene order and gene structural variations between Mo17 and other maize genomes.</title>
        <authorList>
            <person name="Sun S."/>
            <person name="Zhou Y."/>
            <person name="Chen J."/>
            <person name="Shi J."/>
            <person name="Zhao H."/>
            <person name="Zhao H."/>
            <person name="Song W."/>
            <person name="Zhang M."/>
            <person name="Cui Y."/>
            <person name="Dong X."/>
            <person name="Liu H."/>
            <person name="Ma X."/>
            <person name="Jiao Y."/>
            <person name="Wang B."/>
            <person name="Wei X."/>
            <person name="Stein J.C."/>
            <person name="Glaubitz J.C."/>
            <person name="Lu F."/>
            <person name="Yu G."/>
            <person name="Liang C."/>
            <person name="Fengler K."/>
            <person name="Li B."/>
            <person name="Rafalski A."/>
            <person name="Schnable P.S."/>
            <person name="Ware D.H."/>
            <person name="Buckler E.S."/>
            <person name="Lai J."/>
        </authorList>
    </citation>
    <scope>NUCLEOTIDE SEQUENCE [LARGE SCALE GENOMIC DNA]</scope>
    <source>
        <tissue evidence="1">Seedling</tissue>
    </source>
</reference>
<dbReference type="AlphaFoldDB" id="A0A3L6EJJ9"/>
<accession>A0A3L6EJJ9</accession>
<name>A0A3L6EJJ9_MAIZE</name>
<gene>
    <name evidence="1" type="ORF">Zm00014a_009935</name>
</gene>
<comment type="caution">
    <text evidence="1">The sequence shown here is derived from an EMBL/GenBank/DDBJ whole genome shotgun (WGS) entry which is preliminary data.</text>
</comment>
<sequence length="141" mass="16402">MKHHGDLCSPSLPLYKTTAELFFLPTPSSLPPLGSLSLTVRRREVRRRTVRIHLLFTGAPPVLARRCSPPRRPWTRWSSCLPSTQHRGWTSRLFPTRQDHRTHRPSSRHMSENLRLKQLQPVNVFSKPCFKLLYGSCRILL</sequence>
<organism evidence="1">
    <name type="scientific">Zea mays</name>
    <name type="common">Maize</name>
    <dbReference type="NCBI Taxonomy" id="4577"/>
    <lineage>
        <taxon>Eukaryota</taxon>
        <taxon>Viridiplantae</taxon>
        <taxon>Streptophyta</taxon>
        <taxon>Embryophyta</taxon>
        <taxon>Tracheophyta</taxon>
        <taxon>Spermatophyta</taxon>
        <taxon>Magnoliopsida</taxon>
        <taxon>Liliopsida</taxon>
        <taxon>Poales</taxon>
        <taxon>Poaceae</taxon>
        <taxon>PACMAD clade</taxon>
        <taxon>Panicoideae</taxon>
        <taxon>Andropogonodae</taxon>
        <taxon>Andropogoneae</taxon>
        <taxon>Tripsacinae</taxon>
        <taxon>Zea</taxon>
    </lineage>
</organism>